<dbReference type="InterPro" id="IPR018976">
    <property type="entry name" value="Imelysin-like"/>
</dbReference>
<evidence type="ECO:0000256" key="3">
    <source>
        <dbReference type="SAM" id="SignalP"/>
    </source>
</evidence>
<feature type="chain" id="PRO_5045053802" evidence="3">
    <location>
        <begin position="19"/>
        <end position="336"/>
    </location>
</feature>
<accession>A0ABT5J0T1</accession>
<dbReference type="InterPro" id="IPR038352">
    <property type="entry name" value="Imelysin_sf"/>
</dbReference>
<feature type="signal peptide" evidence="3">
    <location>
        <begin position="1"/>
        <end position="18"/>
    </location>
</feature>
<evidence type="ECO:0000259" key="4">
    <source>
        <dbReference type="Pfam" id="PF09375"/>
    </source>
</evidence>
<comment type="subcellular location">
    <subcellularLocation>
        <location evidence="1">Cell envelope</location>
    </subcellularLocation>
</comment>
<sequence length="336" mass="35959">MSRTLLAALLLAAPLAHAASAEQTFIDSLAQHTLLPRYSTLNQQSQALNQSLAKLCQDNSAANLASAREQWRQSYRSWMAVAPLNWGPTAELRSQRVIAFKPARAALIEQAVSENLGRSKDSYEEAGAAAKGFAAIEYQLFSQQKNLGDAARCAWLQQNGQEIAGHTPALLQAWESFAANLGRSGQPGAQYASASQPLEEVINLTLAGVNEMHKEISRLPQQKPELVNAQRSGEGRALLKAQFSLLQTVLAGNQTQPGISSLLQAKGQPAQARALQDATLAVAAALEKLPENLAQNGNSGREKPAAQALEKLLAQIEGPVAHTLDITLSFNESDGD</sequence>
<dbReference type="Pfam" id="PF09375">
    <property type="entry name" value="Peptidase_M75"/>
    <property type="match status" value="1"/>
</dbReference>
<dbReference type="Gene3D" id="1.20.1420.20">
    <property type="entry name" value="M75 peptidase, HXXE motif"/>
    <property type="match status" value="1"/>
</dbReference>
<feature type="domain" description="Imelysin-like" evidence="4">
    <location>
        <begin position="35"/>
        <end position="314"/>
    </location>
</feature>
<evidence type="ECO:0000313" key="5">
    <source>
        <dbReference type="EMBL" id="MDC7718262.1"/>
    </source>
</evidence>
<keyword evidence="2 3" id="KW-0732">Signal</keyword>
<dbReference type="EMBL" id="JAQQLF010000017">
    <property type="protein sequence ID" value="MDC7718262.1"/>
    <property type="molecule type" value="Genomic_DNA"/>
</dbReference>
<evidence type="ECO:0000256" key="1">
    <source>
        <dbReference type="ARBA" id="ARBA00004196"/>
    </source>
</evidence>
<protein>
    <submittedName>
        <fullName evidence="5">Imelysin family protein</fullName>
    </submittedName>
</protein>
<evidence type="ECO:0000256" key="2">
    <source>
        <dbReference type="ARBA" id="ARBA00022729"/>
    </source>
</evidence>
<gene>
    <name evidence="5" type="ORF">PQU95_13680</name>
</gene>
<dbReference type="Proteomes" id="UP001219956">
    <property type="component" value="Unassembled WGS sequence"/>
</dbReference>
<dbReference type="RefSeq" id="WP_272752521.1">
    <property type="nucleotide sequence ID" value="NZ_JAQQLF010000017.1"/>
</dbReference>
<organism evidence="5 6">
    <name type="scientific">Vogesella aquatica</name>
    <dbReference type="NCBI Taxonomy" id="2984206"/>
    <lineage>
        <taxon>Bacteria</taxon>
        <taxon>Pseudomonadati</taxon>
        <taxon>Pseudomonadota</taxon>
        <taxon>Betaproteobacteria</taxon>
        <taxon>Neisseriales</taxon>
        <taxon>Chromobacteriaceae</taxon>
        <taxon>Vogesella</taxon>
    </lineage>
</organism>
<dbReference type="InterPro" id="IPR034984">
    <property type="entry name" value="Imelysin-like_IPPA"/>
</dbReference>
<dbReference type="CDD" id="cd14659">
    <property type="entry name" value="Imelysin-like_IPPA"/>
    <property type="match status" value="1"/>
</dbReference>
<reference evidence="5 6" key="1">
    <citation type="submission" date="2023-01" db="EMBL/GenBank/DDBJ databases">
        <title>Novel species of the genus Vogesella isolated from rivers.</title>
        <authorList>
            <person name="Lu H."/>
        </authorList>
    </citation>
    <scope>NUCLEOTIDE SEQUENCE [LARGE SCALE GENOMIC DNA]</scope>
    <source>
        <strain evidence="5 6">DC21W</strain>
    </source>
</reference>
<proteinExistence type="predicted"/>
<name>A0ABT5J0T1_9NEIS</name>
<comment type="caution">
    <text evidence="5">The sequence shown here is derived from an EMBL/GenBank/DDBJ whole genome shotgun (WGS) entry which is preliminary data.</text>
</comment>
<evidence type="ECO:0000313" key="6">
    <source>
        <dbReference type="Proteomes" id="UP001219956"/>
    </source>
</evidence>
<keyword evidence="6" id="KW-1185">Reference proteome</keyword>